<reference evidence="4" key="1">
    <citation type="submission" date="2021-03" db="EMBL/GenBank/DDBJ databases">
        <authorList>
            <person name="Bekaert M."/>
        </authorList>
    </citation>
    <scope>NUCLEOTIDE SEQUENCE</scope>
</reference>
<protein>
    <submittedName>
        <fullName evidence="4">GLT25D</fullName>
        <ecNumber evidence="4">2.4.1.50</ecNumber>
    </submittedName>
</protein>
<evidence type="ECO:0000256" key="2">
    <source>
        <dbReference type="ARBA" id="ARBA00022676"/>
    </source>
</evidence>
<keyword evidence="5" id="KW-1185">Reference proteome</keyword>
<accession>A0A8S3SAW0</accession>
<evidence type="ECO:0000313" key="4">
    <source>
        <dbReference type="EMBL" id="CAG2217876.1"/>
    </source>
</evidence>
<evidence type="ECO:0000256" key="1">
    <source>
        <dbReference type="ARBA" id="ARBA00006721"/>
    </source>
</evidence>
<dbReference type="PANTHER" id="PTHR10730">
    <property type="entry name" value="PROCOLLAGEN-LYSINE,2-OXOGLUTARATE 5-DIOXYGENASE/GLYCOSYLTRANSFERASE 25 FAMILY MEMBER"/>
    <property type="match status" value="1"/>
</dbReference>
<keyword evidence="3 4" id="KW-0808">Transferase</keyword>
<comment type="caution">
    <text evidence="4">The sequence shown here is derived from an EMBL/GenBank/DDBJ whole genome shotgun (WGS) entry which is preliminary data.</text>
</comment>
<proteinExistence type="inferred from homology"/>
<name>A0A8S3SAW0_MYTED</name>
<keyword evidence="2 4" id="KW-0328">Glycosyltransferase</keyword>
<dbReference type="Proteomes" id="UP000683360">
    <property type="component" value="Unassembled WGS sequence"/>
</dbReference>
<dbReference type="PANTHER" id="PTHR10730:SF53">
    <property type="entry name" value="GLYCOSYLTRANSFERASE 25 FAMILY MEMBER"/>
    <property type="match status" value="1"/>
</dbReference>
<dbReference type="AlphaFoldDB" id="A0A8S3SAW0"/>
<gene>
    <name evidence="4" type="ORF">MEDL_31543</name>
</gene>
<evidence type="ECO:0000256" key="3">
    <source>
        <dbReference type="ARBA" id="ARBA00022679"/>
    </source>
</evidence>
<dbReference type="GO" id="GO:0050211">
    <property type="term" value="F:procollagen galactosyltransferase activity"/>
    <property type="evidence" value="ECO:0007669"/>
    <property type="project" value="UniProtKB-EC"/>
</dbReference>
<dbReference type="EC" id="2.4.1.50" evidence="4"/>
<evidence type="ECO:0000313" key="5">
    <source>
        <dbReference type="Proteomes" id="UP000683360"/>
    </source>
</evidence>
<sequence length="312" mass="36019">MLSAEKSQTLHDICDIFNLSQLVKGITCFKKGCNPSLVDVIITNKKNLCFKTINSPNGVSDCHNIISTVVKGNLPAQKRRDVTYRSYKTFDIDEFTNDLQKIKISENCNEKDLNRIYDDYEEDFKNILNKHAPTLTCTSRRFQTLTCTSRRLFSSDTNVYKYLGRKIIKSEDERPVNDSYYLVWPNYSYWTVAYAITNKGVKKLLHQKPLTKMITLDEFLPTMFDKNPEGDQSWNKHFFPRNLISLSTNPLLVEPAWYGGQPGHYTDTGDAYIVQEDEQDGHPGQYTDTDDAYVVQQDEQDGDDQQIIKDEL</sequence>
<dbReference type="InterPro" id="IPR050757">
    <property type="entry name" value="Collagen_mod_GT25"/>
</dbReference>
<dbReference type="OrthoDB" id="5987619at2759"/>
<comment type="similarity">
    <text evidence="1">Belongs to the glycosyltransferase 25 family.</text>
</comment>
<dbReference type="EMBL" id="CAJPWZ010001579">
    <property type="protein sequence ID" value="CAG2217876.1"/>
    <property type="molecule type" value="Genomic_DNA"/>
</dbReference>
<organism evidence="4 5">
    <name type="scientific">Mytilus edulis</name>
    <name type="common">Blue mussel</name>
    <dbReference type="NCBI Taxonomy" id="6550"/>
    <lineage>
        <taxon>Eukaryota</taxon>
        <taxon>Metazoa</taxon>
        <taxon>Spiralia</taxon>
        <taxon>Lophotrochozoa</taxon>
        <taxon>Mollusca</taxon>
        <taxon>Bivalvia</taxon>
        <taxon>Autobranchia</taxon>
        <taxon>Pteriomorphia</taxon>
        <taxon>Mytilida</taxon>
        <taxon>Mytiloidea</taxon>
        <taxon>Mytilidae</taxon>
        <taxon>Mytilinae</taxon>
        <taxon>Mytilus</taxon>
    </lineage>
</organism>